<evidence type="ECO:0000313" key="6">
    <source>
        <dbReference type="EMBL" id="CAA9526307.1"/>
    </source>
</evidence>
<dbReference type="InterPro" id="IPR011793">
    <property type="entry name" value="YbdK"/>
</dbReference>
<dbReference type="PANTHER" id="PTHR36510:SF1">
    <property type="entry name" value="GLUTAMATE--CYSTEINE LIGASE 2-RELATED"/>
    <property type="match status" value="1"/>
</dbReference>
<evidence type="ECO:0000256" key="3">
    <source>
        <dbReference type="ARBA" id="ARBA00022840"/>
    </source>
</evidence>
<dbReference type="HAMAP" id="MF_01609">
    <property type="entry name" value="Glu_cys_ligase_2"/>
    <property type="match status" value="1"/>
</dbReference>
<reference evidence="6" key="1">
    <citation type="submission" date="2020-02" db="EMBL/GenBank/DDBJ databases">
        <authorList>
            <person name="Meier V. D."/>
        </authorList>
    </citation>
    <scope>NUCLEOTIDE SEQUENCE</scope>
    <source>
        <strain evidence="6">AVDCRST_MAG67</strain>
    </source>
</reference>
<dbReference type="InterPro" id="IPR050141">
    <property type="entry name" value="GCL_type2/YbdK_subfam"/>
</dbReference>
<accession>A0A6J4TL44</accession>
<dbReference type="GO" id="GO:0042398">
    <property type="term" value="P:modified amino acid biosynthetic process"/>
    <property type="evidence" value="ECO:0007669"/>
    <property type="project" value="InterPro"/>
</dbReference>
<dbReference type="EC" id="6.3.2.2" evidence="5"/>
<keyword evidence="3 5" id="KW-0067">ATP-binding</keyword>
<evidence type="ECO:0000256" key="5">
    <source>
        <dbReference type="HAMAP-Rule" id="MF_01609"/>
    </source>
</evidence>
<dbReference type="SUPFAM" id="SSF55931">
    <property type="entry name" value="Glutamine synthetase/guanido kinase"/>
    <property type="match status" value="1"/>
</dbReference>
<keyword evidence="1 5" id="KW-0436">Ligase</keyword>
<comment type="function">
    <text evidence="5">ATP-dependent carboxylate-amine ligase which exhibits weak glutamate--cysteine ligase activity.</text>
</comment>
<proteinExistence type="inferred from homology"/>
<dbReference type="InterPro" id="IPR006336">
    <property type="entry name" value="GCS2"/>
</dbReference>
<dbReference type="AlphaFoldDB" id="A0A6J4TL44"/>
<sequence>MTDDEQHFGEGEPFSLGLEEELFVVDPDDGRLINAGGDVLERLGEPARGEVKNELHRSQIELITGVCASVEDAVAELCELRAAVLATGVGLIASGTHPTAREGDSIITPKPRYERINDLLGDAGATPVCALHIHVGMPDAETAIRVFNGLRRYLPLLEALGANSPYRHSRDTGLASARELTLRSWPRSGVPREMADFDDFIRSTELLTRVADVPDYTFHWWKMRPHPRLGTVEIRALDTQASAQHTAAVAAAVHALARHEAQADPVPGPVLEILDEASFRAGRDGVGATLPDDEGRLRPVAELLEELVERIRPAARELRCERHLDGLTALLEAGGGAGVQRAAYGEGDFEALLRTLVADGCRAPAGERSAG</sequence>
<dbReference type="Gene3D" id="3.30.590.20">
    <property type="match status" value="1"/>
</dbReference>
<comment type="similarity">
    <text evidence="5">Belongs to the glutamate--cysteine ligase type 2 family. YbdK subfamily.</text>
</comment>
<dbReference type="NCBIfam" id="TIGR02050">
    <property type="entry name" value="gshA_cyan_rel"/>
    <property type="match status" value="1"/>
</dbReference>
<evidence type="ECO:0000256" key="1">
    <source>
        <dbReference type="ARBA" id="ARBA00022598"/>
    </source>
</evidence>
<protein>
    <recommendedName>
        <fullName evidence="5">Putative glutamate--cysteine ligase 2</fullName>
        <ecNumber evidence="5">6.3.2.2</ecNumber>
    </recommendedName>
    <alternativeName>
        <fullName evidence="5">Gamma-glutamylcysteine synthetase 2</fullName>
        <shortName evidence="5">GCS 2</shortName>
        <shortName evidence="5">Gamma-GCS 2</shortName>
    </alternativeName>
</protein>
<dbReference type="InterPro" id="IPR014746">
    <property type="entry name" value="Gln_synth/guanido_kin_cat_dom"/>
</dbReference>
<keyword evidence="2 5" id="KW-0547">Nucleotide-binding</keyword>
<comment type="catalytic activity">
    <reaction evidence="4 5">
        <text>L-cysteine + L-glutamate + ATP = gamma-L-glutamyl-L-cysteine + ADP + phosphate + H(+)</text>
        <dbReference type="Rhea" id="RHEA:13285"/>
        <dbReference type="ChEBI" id="CHEBI:15378"/>
        <dbReference type="ChEBI" id="CHEBI:29985"/>
        <dbReference type="ChEBI" id="CHEBI:30616"/>
        <dbReference type="ChEBI" id="CHEBI:35235"/>
        <dbReference type="ChEBI" id="CHEBI:43474"/>
        <dbReference type="ChEBI" id="CHEBI:58173"/>
        <dbReference type="ChEBI" id="CHEBI:456216"/>
        <dbReference type="EC" id="6.3.2.2"/>
    </reaction>
</comment>
<dbReference type="EMBL" id="CADCVQ010000155">
    <property type="protein sequence ID" value="CAA9526307.1"/>
    <property type="molecule type" value="Genomic_DNA"/>
</dbReference>
<organism evidence="6">
    <name type="scientific">uncultured Solirubrobacteraceae bacterium</name>
    <dbReference type="NCBI Taxonomy" id="1162706"/>
    <lineage>
        <taxon>Bacteria</taxon>
        <taxon>Bacillati</taxon>
        <taxon>Actinomycetota</taxon>
        <taxon>Thermoleophilia</taxon>
        <taxon>Solirubrobacterales</taxon>
        <taxon>Solirubrobacteraceae</taxon>
        <taxon>environmental samples</taxon>
    </lineage>
</organism>
<dbReference type="PANTHER" id="PTHR36510">
    <property type="entry name" value="GLUTAMATE--CYSTEINE LIGASE 2-RELATED"/>
    <property type="match status" value="1"/>
</dbReference>
<evidence type="ECO:0000256" key="4">
    <source>
        <dbReference type="ARBA" id="ARBA00048819"/>
    </source>
</evidence>
<name>A0A6J4TL44_9ACTN</name>
<dbReference type="GO" id="GO:0005524">
    <property type="term" value="F:ATP binding"/>
    <property type="evidence" value="ECO:0007669"/>
    <property type="project" value="UniProtKB-KW"/>
</dbReference>
<evidence type="ECO:0000256" key="2">
    <source>
        <dbReference type="ARBA" id="ARBA00022741"/>
    </source>
</evidence>
<dbReference type="GO" id="GO:0004357">
    <property type="term" value="F:glutamate-cysteine ligase activity"/>
    <property type="evidence" value="ECO:0007669"/>
    <property type="project" value="UniProtKB-EC"/>
</dbReference>
<dbReference type="Pfam" id="PF04107">
    <property type="entry name" value="GCS2"/>
    <property type="match status" value="1"/>
</dbReference>
<gene>
    <name evidence="6" type="ORF">AVDCRST_MAG67-3704</name>
</gene>